<evidence type="ECO:0000313" key="4">
    <source>
        <dbReference type="Proteomes" id="UP001150238"/>
    </source>
</evidence>
<evidence type="ECO:0008006" key="5">
    <source>
        <dbReference type="Google" id="ProtNLM"/>
    </source>
</evidence>
<proteinExistence type="predicted"/>
<evidence type="ECO:0000256" key="2">
    <source>
        <dbReference type="SAM" id="SignalP"/>
    </source>
</evidence>
<evidence type="ECO:0000313" key="3">
    <source>
        <dbReference type="EMBL" id="KAJ4479737.1"/>
    </source>
</evidence>
<name>A0A9W9DPH4_9AGAR</name>
<protein>
    <recommendedName>
        <fullName evidence="5">Fruit-body specific protein a</fullName>
    </recommendedName>
</protein>
<comment type="caution">
    <text evidence="3">The sequence shown here is derived from an EMBL/GenBank/DDBJ whole genome shotgun (WGS) entry which is preliminary data.</text>
</comment>
<dbReference type="AlphaFoldDB" id="A0A9W9DPH4"/>
<feature type="chain" id="PRO_5040971931" description="Fruit-body specific protein a" evidence="2">
    <location>
        <begin position="18"/>
        <end position="222"/>
    </location>
</feature>
<dbReference type="Proteomes" id="UP001150238">
    <property type="component" value="Unassembled WGS sequence"/>
</dbReference>
<organism evidence="3 4">
    <name type="scientific">Lentinula lateritia</name>
    <dbReference type="NCBI Taxonomy" id="40482"/>
    <lineage>
        <taxon>Eukaryota</taxon>
        <taxon>Fungi</taxon>
        <taxon>Dikarya</taxon>
        <taxon>Basidiomycota</taxon>
        <taxon>Agaricomycotina</taxon>
        <taxon>Agaricomycetes</taxon>
        <taxon>Agaricomycetidae</taxon>
        <taxon>Agaricales</taxon>
        <taxon>Marasmiineae</taxon>
        <taxon>Omphalotaceae</taxon>
        <taxon>Lentinula</taxon>
    </lineage>
</organism>
<gene>
    <name evidence="3" type="ORF">C8J55DRAFT_560884</name>
</gene>
<dbReference type="EMBL" id="JANVFS010000016">
    <property type="protein sequence ID" value="KAJ4479737.1"/>
    <property type="molecule type" value="Genomic_DNA"/>
</dbReference>
<sequence length="222" mass="23559">MMRISVLFALLSTSALSRHIPRFDDLESTEAIVVSLSASNHHGAPFPPGSFGSSAGWYYGDDPSSASADGLPWLKDKDLCTVLKQSPDAIQCPTVKSKPTKTHGRRSAAINDATPTPTPSSTPTYTTVFSGLDASIEGSGYITYGLVDTNADCEALCNSVSNCVFFNSYYDVHGKDENPQLTCSLYSVVHTAADATNKGGQTEPDGFMDYISNSAGYSLNSS</sequence>
<reference evidence="3" key="1">
    <citation type="submission" date="2022-08" db="EMBL/GenBank/DDBJ databases">
        <authorList>
            <consortium name="DOE Joint Genome Institute"/>
            <person name="Min B."/>
            <person name="Riley R."/>
            <person name="Sierra-Patev S."/>
            <person name="Naranjo-Ortiz M."/>
            <person name="Looney B."/>
            <person name="Konkel Z."/>
            <person name="Slot J.C."/>
            <person name="Sakamoto Y."/>
            <person name="Steenwyk J.L."/>
            <person name="Rokas A."/>
            <person name="Carro J."/>
            <person name="Camarero S."/>
            <person name="Ferreira P."/>
            <person name="Molpeceres G."/>
            <person name="Ruiz-Duenas F.J."/>
            <person name="Serrano A."/>
            <person name="Henrissat B."/>
            <person name="Drula E."/>
            <person name="Hughes K.W."/>
            <person name="Mata J.L."/>
            <person name="Ishikawa N.K."/>
            <person name="Vargas-Isla R."/>
            <person name="Ushijima S."/>
            <person name="Smith C.A."/>
            <person name="Ahrendt S."/>
            <person name="Andreopoulos W."/>
            <person name="He G."/>
            <person name="Labutti K."/>
            <person name="Lipzen A."/>
            <person name="Ng V."/>
            <person name="Sandor L."/>
            <person name="Barry K."/>
            <person name="Martinez A.T."/>
            <person name="Xiao Y."/>
            <person name="Gibbons J.G."/>
            <person name="Terashima K."/>
            <person name="Hibbett D.S."/>
            <person name="Grigoriev I.V."/>
        </authorList>
    </citation>
    <scope>NUCLEOTIDE SEQUENCE</scope>
    <source>
        <strain evidence="3">Sp2 HRB7682 ss15</strain>
    </source>
</reference>
<feature type="region of interest" description="Disordered" evidence="1">
    <location>
        <begin position="93"/>
        <end position="122"/>
    </location>
</feature>
<keyword evidence="2" id="KW-0732">Signal</keyword>
<reference evidence="3" key="2">
    <citation type="journal article" date="2023" name="Proc. Natl. Acad. Sci. U.S.A.">
        <title>A global phylogenomic analysis of the shiitake genus Lentinula.</title>
        <authorList>
            <person name="Sierra-Patev S."/>
            <person name="Min B."/>
            <person name="Naranjo-Ortiz M."/>
            <person name="Looney B."/>
            <person name="Konkel Z."/>
            <person name="Slot J.C."/>
            <person name="Sakamoto Y."/>
            <person name="Steenwyk J.L."/>
            <person name="Rokas A."/>
            <person name="Carro J."/>
            <person name="Camarero S."/>
            <person name="Ferreira P."/>
            <person name="Molpeceres G."/>
            <person name="Ruiz-Duenas F.J."/>
            <person name="Serrano A."/>
            <person name="Henrissat B."/>
            <person name="Drula E."/>
            <person name="Hughes K.W."/>
            <person name="Mata J.L."/>
            <person name="Ishikawa N.K."/>
            <person name="Vargas-Isla R."/>
            <person name="Ushijima S."/>
            <person name="Smith C.A."/>
            <person name="Donoghue J."/>
            <person name="Ahrendt S."/>
            <person name="Andreopoulos W."/>
            <person name="He G."/>
            <person name="LaButti K."/>
            <person name="Lipzen A."/>
            <person name="Ng V."/>
            <person name="Riley R."/>
            <person name="Sandor L."/>
            <person name="Barry K."/>
            <person name="Martinez A.T."/>
            <person name="Xiao Y."/>
            <person name="Gibbons J.G."/>
            <person name="Terashima K."/>
            <person name="Grigoriev I.V."/>
            <person name="Hibbett D."/>
        </authorList>
    </citation>
    <scope>NUCLEOTIDE SEQUENCE</scope>
    <source>
        <strain evidence="3">Sp2 HRB7682 ss15</strain>
    </source>
</reference>
<feature type="signal peptide" evidence="2">
    <location>
        <begin position="1"/>
        <end position="17"/>
    </location>
</feature>
<accession>A0A9W9DPH4</accession>
<evidence type="ECO:0000256" key="1">
    <source>
        <dbReference type="SAM" id="MobiDB-lite"/>
    </source>
</evidence>